<dbReference type="RefSeq" id="WP_241041678.1">
    <property type="nucleotide sequence ID" value="NZ_BAAAJF010000017.1"/>
</dbReference>
<comment type="caution">
    <text evidence="1">The sequence shown here is derived from an EMBL/GenBank/DDBJ whole genome shotgun (WGS) entry which is preliminary data.</text>
</comment>
<accession>A0ABS9TRL1</accession>
<evidence type="ECO:0000313" key="1">
    <source>
        <dbReference type="EMBL" id="MCH6170871.1"/>
    </source>
</evidence>
<proteinExistence type="predicted"/>
<organism evidence="1 2">
    <name type="scientific">Pseudonocardia alaniniphila</name>
    <dbReference type="NCBI Taxonomy" id="75291"/>
    <lineage>
        <taxon>Bacteria</taxon>
        <taxon>Bacillati</taxon>
        <taxon>Actinomycetota</taxon>
        <taxon>Actinomycetes</taxon>
        <taxon>Pseudonocardiales</taxon>
        <taxon>Pseudonocardiaceae</taxon>
        <taxon>Pseudonocardia</taxon>
    </lineage>
</organism>
<keyword evidence="2" id="KW-1185">Reference proteome</keyword>
<sequence>MTEQSRQWSPTEEPPMTDLLDLALAAHGGLDRWRRLTQLRVECSVGGTTWPSDGVLARSVATVDTRAQRTYFDPFGGPGHRALYTPGHVEIVDTDGAVLAQRNDPRRAFAGHEQAGSWDRLHKAYFAGYALWNYVSLPFLLAQNGFRAEEIEPWPENGQTWRRLRVEFPDHITTHAAVQTFYFGSGDHLLRRHDYDAEVLGGQPTAHYSVDYRNFAGITFPTRRWVVPRNPDNTTPDGPVLVSLDIQAITPS</sequence>
<dbReference type="Proteomes" id="UP001299970">
    <property type="component" value="Unassembled WGS sequence"/>
</dbReference>
<reference evidence="1 2" key="1">
    <citation type="submission" date="2022-03" db="EMBL/GenBank/DDBJ databases">
        <title>Pseudonocardia alaer sp. nov., a novel actinomycete isolated from reed forest soil.</title>
        <authorList>
            <person name="Wang L."/>
        </authorList>
    </citation>
    <scope>NUCLEOTIDE SEQUENCE [LARGE SCALE GENOMIC DNA]</scope>
    <source>
        <strain evidence="1 2">Y-16303</strain>
    </source>
</reference>
<evidence type="ECO:0008006" key="3">
    <source>
        <dbReference type="Google" id="ProtNLM"/>
    </source>
</evidence>
<dbReference type="EMBL" id="JAKXMK010000037">
    <property type="protein sequence ID" value="MCH6170871.1"/>
    <property type="molecule type" value="Genomic_DNA"/>
</dbReference>
<name>A0ABS9TRL1_9PSEU</name>
<gene>
    <name evidence="1" type="ORF">MMF94_34660</name>
</gene>
<protein>
    <recommendedName>
        <fullName evidence="3">RES domain-containing protein</fullName>
    </recommendedName>
</protein>
<evidence type="ECO:0000313" key="2">
    <source>
        <dbReference type="Proteomes" id="UP001299970"/>
    </source>
</evidence>